<keyword evidence="12" id="KW-0472">Membrane</keyword>
<comment type="catalytic activity">
    <reaction evidence="21">
        <text>a 3-acyl-sn-glycerol + an acyl-CoA = a 1,3-diacyl-sn-glycerol + CoA</text>
        <dbReference type="Rhea" id="RHEA:77555"/>
        <dbReference type="ChEBI" id="CHEBI:57287"/>
        <dbReference type="ChEBI" id="CHEBI:58342"/>
        <dbReference type="ChEBI" id="CHEBI:64760"/>
        <dbReference type="ChEBI" id="CHEBI:77272"/>
    </reaction>
    <physiologicalReaction direction="left-to-right" evidence="21">
        <dbReference type="Rhea" id="RHEA:77556"/>
    </physiologicalReaction>
</comment>
<keyword evidence="10" id="KW-1133">Transmembrane helix</keyword>
<comment type="catalytic activity">
    <reaction evidence="20">
        <text>a 2-acylglycerol + an acyl-CoA = a 1,2-diacylglycerol + CoA</text>
        <dbReference type="Rhea" id="RHEA:16741"/>
        <dbReference type="ChEBI" id="CHEBI:17389"/>
        <dbReference type="ChEBI" id="CHEBI:49172"/>
        <dbReference type="ChEBI" id="CHEBI:57287"/>
        <dbReference type="ChEBI" id="CHEBI:58342"/>
        <dbReference type="EC" id="2.3.1.22"/>
    </reaction>
    <physiologicalReaction direction="left-to-right" evidence="20">
        <dbReference type="Rhea" id="RHEA:16742"/>
    </physiologicalReaction>
</comment>
<keyword evidence="14" id="KW-0012">Acyltransferase</keyword>
<dbReference type="PANTHER" id="PTHR12317:SF26">
    <property type="entry name" value="2-ACYLGLYCEROL O-ACYLTRANSFERASE 1"/>
    <property type="match status" value="1"/>
</dbReference>
<evidence type="ECO:0000256" key="8">
    <source>
        <dbReference type="ARBA" id="ARBA00022798"/>
    </source>
</evidence>
<proteinExistence type="inferred from homology"/>
<dbReference type="GO" id="GO:0003846">
    <property type="term" value="F:2-acylglycerol O-acyltransferase activity"/>
    <property type="evidence" value="ECO:0007669"/>
    <property type="project" value="UniProtKB-EC"/>
</dbReference>
<dbReference type="GO" id="GO:0006651">
    <property type="term" value="P:diacylglycerol biosynthetic process"/>
    <property type="evidence" value="ECO:0007669"/>
    <property type="project" value="TreeGrafter"/>
</dbReference>
<comment type="subcellular location">
    <subcellularLocation>
        <location evidence="1">Endoplasmic reticulum membrane</location>
        <topology evidence="1">Multi-pass membrane protein</topology>
    </subcellularLocation>
</comment>
<evidence type="ECO:0000256" key="15">
    <source>
        <dbReference type="ARBA" id="ARBA00039151"/>
    </source>
</evidence>
<dbReference type="InterPro" id="IPR007130">
    <property type="entry name" value="DAGAT"/>
</dbReference>
<comment type="similarity">
    <text evidence="4">Belongs to the diacylglycerol acyltransferase family.</text>
</comment>
<evidence type="ECO:0000256" key="22">
    <source>
        <dbReference type="ARBA" id="ARBA00049073"/>
    </source>
</evidence>
<dbReference type="Pfam" id="PF03982">
    <property type="entry name" value="DAGAT"/>
    <property type="match status" value="1"/>
</dbReference>
<organism evidence="25 26">
    <name type="scientific">Microtus ochrogaster</name>
    <name type="common">Prairie vole</name>
    <dbReference type="NCBI Taxonomy" id="79684"/>
    <lineage>
        <taxon>Eukaryota</taxon>
        <taxon>Metazoa</taxon>
        <taxon>Chordata</taxon>
        <taxon>Craniata</taxon>
        <taxon>Vertebrata</taxon>
        <taxon>Euteleostomi</taxon>
        <taxon>Mammalia</taxon>
        <taxon>Eutheria</taxon>
        <taxon>Euarchontoglires</taxon>
        <taxon>Glires</taxon>
        <taxon>Rodentia</taxon>
        <taxon>Myomorpha</taxon>
        <taxon>Muroidea</taxon>
        <taxon>Cricetidae</taxon>
        <taxon>Arvicolinae</taxon>
        <taxon>Microtus</taxon>
    </lineage>
</organism>
<comment type="caution">
    <text evidence="25">The sequence shown here is derived from an EMBL/GenBank/DDBJ whole genome shotgun (WGS) entry which is preliminary data.</text>
</comment>
<dbReference type="Proteomes" id="UP000710432">
    <property type="component" value="Unassembled WGS sequence"/>
</dbReference>
<dbReference type="AlphaFoldDB" id="A0A8J6GNF2"/>
<comment type="catalytic activity">
    <reaction evidence="22">
        <text>a 1-acyl-sn-glycerol + an acyl-CoA = a 1,3-diacyl-sn-glycerol + CoA</text>
        <dbReference type="Rhea" id="RHEA:77559"/>
        <dbReference type="ChEBI" id="CHEBI:57287"/>
        <dbReference type="ChEBI" id="CHEBI:58342"/>
        <dbReference type="ChEBI" id="CHEBI:64683"/>
        <dbReference type="ChEBI" id="CHEBI:77272"/>
    </reaction>
    <physiologicalReaction direction="left-to-right" evidence="22">
        <dbReference type="Rhea" id="RHEA:77560"/>
    </physiologicalReaction>
</comment>
<reference evidence="25" key="1">
    <citation type="submission" date="2020-03" db="EMBL/GenBank/DDBJ databases">
        <title>Studies in the Genomics of Life Span.</title>
        <authorList>
            <person name="Glass D."/>
        </authorList>
    </citation>
    <scope>NUCLEOTIDE SEQUENCE</scope>
    <source>
        <strain evidence="25">LTLLF</strain>
        <tissue evidence="25">Muscle</tissue>
    </source>
</reference>
<evidence type="ECO:0000256" key="1">
    <source>
        <dbReference type="ARBA" id="ARBA00004477"/>
    </source>
</evidence>
<dbReference type="GO" id="GO:0019432">
    <property type="term" value="P:triglyceride biosynthetic process"/>
    <property type="evidence" value="ECO:0007669"/>
    <property type="project" value="TreeGrafter"/>
</dbReference>
<evidence type="ECO:0000256" key="24">
    <source>
        <dbReference type="ARBA" id="ARBA00049794"/>
    </source>
</evidence>
<evidence type="ECO:0000256" key="10">
    <source>
        <dbReference type="ARBA" id="ARBA00022989"/>
    </source>
</evidence>
<dbReference type="EMBL" id="JAATJU010021500">
    <property type="protein sequence ID" value="KAH0513527.1"/>
    <property type="molecule type" value="Genomic_DNA"/>
</dbReference>
<comment type="pathway">
    <text evidence="3">Lipid metabolism.</text>
</comment>
<evidence type="ECO:0000256" key="7">
    <source>
        <dbReference type="ARBA" id="ARBA00022692"/>
    </source>
</evidence>
<dbReference type="GO" id="GO:0005789">
    <property type="term" value="C:endoplasmic reticulum membrane"/>
    <property type="evidence" value="ECO:0007669"/>
    <property type="project" value="UniProtKB-SubCell"/>
</dbReference>
<evidence type="ECO:0000256" key="16">
    <source>
        <dbReference type="ARBA" id="ARBA00043656"/>
    </source>
</evidence>
<evidence type="ECO:0000256" key="12">
    <source>
        <dbReference type="ARBA" id="ARBA00023136"/>
    </source>
</evidence>
<keyword evidence="9" id="KW-0256">Endoplasmic reticulum</keyword>
<evidence type="ECO:0000256" key="19">
    <source>
        <dbReference type="ARBA" id="ARBA00043696"/>
    </source>
</evidence>
<dbReference type="PANTHER" id="PTHR12317">
    <property type="entry name" value="DIACYLGLYCEROL O-ACYLTRANSFERASE"/>
    <property type="match status" value="1"/>
</dbReference>
<evidence type="ECO:0000256" key="21">
    <source>
        <dbReference type="ARBA" id="ARBA00047737"/>
    </source>
</evidence>
<evidence type="ECO:0000256" key="14">
    <source>
        <dbReference type="ARBA" id="ARBA00023315"/>
    </source>
</evidence>
<evidence type="ECO:0000256" key="17">
    <source>
        <dbReference type="ARBA" id="ARBA00043663"/>
    </source>
</evidence>
<evidence type="ECO:0000256" key="13">
    <source>
        <dbReference type="ARBA" id="ARBA00023180"/>
    </source>
</evidence>
<evidence type="ECO:0000256" key="5">
    <source>
        <dbReference type="ARBA" id="ARBA00022516"/>
    </source>
</evidence>
<dbReference type="GO" id="GO:0006071">
    <property type="term" value="P:glycerol metabolic process"/>
    <property type="evidence" value="ECO:0007669"/>
    <property type="project" value="UniProtKB-KW"/>
</dbReference>
<evidence type="ECO:0000256" key="23">
    <source>
        <dbReference type="ARBA" id="ARBA00049746"/>
    </source>
</evidence>
<keyword evidence="11" id="KW-0443">Lipid metabolism</keyword>
<evidence type="ECO:0000313" key="26">
    <source>
        <dbReference type="Proteomes" id="UP000710432"/>
    </source>
</evidence>
<sequence length="192" mass="22395">MNVLYVAHQNPGFESTTKLYIWVSPSWNIRNWSLRKFLPKLLRLQEAVSRFYTLSPFTCMLVQAPNLPRISDELGASLVPVFSFGENELFKQINNPEGSWLRFAQETLKKSTGFALPLCYARGIFQYNFGLVPYRKPIYTVVGRPIPVRRTPHPTQEQTDQLHQTYMEELKKLFDEHKGKYGIPEHKTLVFK</sequence>
<gene>
    <name evidence="25" type="ORF">LTLLF_139235</name>
</gene>
<keyword evidence="6" id="KW-0808">Transferase</keyword>
<dbReference type="EC" id="2.3.1.22" evidence="15"/>
<evidence type="ECO:0000256" key="2">
    <source>
        <dbReference type="ARBA" id="ARBA00004771"/>
    </source>
</evidence>
<comment type="catalytic activity">
    <reaction evidence="18">
        <text>a 1-acylglycerol + an acyl-CoA = a 1,3-diacylglycerol + CoA</text>
        <dbReference type="Rhea" id="RHEA:77571"/>
        <dbReference type="ChEBI" id="CHEBI:35759"/>
        <dbReference type="ChEBI" id="CHEBI:47777"/>
        <dbReference type="ChEBI" id="CHEBI:57287"/>
        <dbReference type="ChEBI" id="CHEBI:58342"/>
    </reaction>
    <physiologicalReaction direction="left-to-right" evidence="18">
        <dbReference type="Rhea" id="RHEA:77572"/>
    </physiologicalReaction>
</comment>
<comment type="catalytic activity">
    <reaction evidence="17">
        <text>a 2-acylglycerol + an acyl-CoA = a 2,3-diacyl-sn-glycerol + CoA</text>
        <dbReference type="Rhea" id="RHEA:38467"/>
        <dbReference type="ChEBI" id="CHEBI:17389"/>
        <dbReference type="ChEBI" id="CHEBI:57287"/>
        <dbReference type="ChEBI" id="CHEBI:58342"/>
        <dbReference type="ChEBI" id="CHEBI:75524"/>
    </reaction>
    <physiologicalReaction direction="left-to-right" evidence="17">
        <dbReference type="Rhea" id="RHEA:38468"/>
    </physiologicalReaction>
</comment>
<dbReference type="GO" id="GO:0004144">
    <property type="term" value="F:diacylglycerol O-acyltransferase activity"/>
    <property type="evidence" value="ECO:0007669"/>
    <property type="project" value="TreeGrafter"/>
</dbReference>
<comment type="catalytic activity">
    <reaction evidence="19">
        <text>a 1-acylglycerol + an acyl-CoA = a 1,2-diacylglycerol + CoA</text>
        <dbReference type="Rhea" id="RHEA:39943"/>
        <dbReference type="ChEBI" id="CHEBI:35759"/>
        <dbReference type="ChEBI" id="CHEBI:49172"/>
        <dbReference type="ChEBI" id="CHEBI:57287"/>
        <dbReference type="ChEBI" id="CHEBI:58342"/>
    </reaction>
    <physiologicalReaction direction="left-to-right" evidence="19">
        <dbReference type="Rhea" id="RHEA:39944"/>
    </physiologicalReaction>
</comment>
<evidence type="ECO:0000256" key="3">
    <source>
        <dbReference type="ARBA" id="ARBA00005189"/>
    </source>
</evidence>
<keyword evidence="7" id="KW-0812">Transmembrane</keyword>
<evidence type="ECO:0000313" key="25">
    <source>
        <dbReference type="EMBL" id="KAH0513527.1"/>
    </source>
</evidence>
<evidence type="ECO:0000256" key="11">
    <source>
        <dbReference type="ARBA" id="ARBA00023098"/>
    </source>
</evidence>
<evidence type="ECO:0000256" key="20">
    <source>
        <dbReference type="ARBA" id="ARBA00043704"/>
    </source>
</evidence>
<evidence type="ECO:0000256" key="6">
    <source>
        <dbReference type="ARBA" id="ARBA00022679"/>
    </source>
</evidence>
<evidence type="ECO:0000256" key="9">
    <source>
        <dbReference type="ARBA" id="ARBA00022824"/>
    </source>
</evidence>
<keyword evidence="13" id="KW-0325">Glycoprotein</keyword>
<evidence type="ECO:0000256" key="4">
    <source>
        <dbReference type="ARBA" id="ARBA00005420"/>
    </source>
</evidence>
<keyword evidence="5" id="KW-0444">Lipid biosynthesis</keyword>
<comment type="catalytic activity">
    <reaction evidence="16">
        <text>a 2-acylglycerol + an acyl-CoA = a 1,2-diacyl-sn-glycerol + CoA</text>
        <dbReference type="Rhea" id="RHEA:32947"/>
        <dbReference type="ChEBI" id="CHEBI:17389"/>
        <dbReference type="ChEBI" id="CHEBI:17815"/>
        <dbReference type="ChEBI" id="CHEBI:57287"/>
        <dbReference type="ChEBI" id="CHEBI:58342"/>
    </reaction>
    <physiologicalReaction direction="left-to-right" evidence="16">
        <dbReference type="Rhea" id="RHEA:32948"/>
    </physiologicalReaction>
</comment>
<comment type="pathway">
    <text evidence="2">Glycerolipid metabolism; triacylglycerol biosynthesis.</text>
</comment>
<accession>A0A8J6GNF2</accession>
<evidence type="ECO:0000256" key="18">
    <source>
        <dbReference type="ARBA" id="ARBA00043685"/>
    </source>
</evidence>
<keyword evidence="8" id="KW-0319">Glycerol metabolism</keyword>
<name>A0A8J6GNF2_MICOH</name>
<protein>
    <recommendedName>
        <fullName evidence="23">2-acylglycerol O-acyltransferase 1</fullName>
        <ecNumber evidence="15">2.3.1.22</ecNumber>
    </recommendedName>
    <alternativeName>
        <fullName evidence="24">Monoacylglycerol O-acyltransferase 1</fullName>
    </alternativeName>
</protein>